<dbReference type="GO" id="GO:0030968">
    <property type="term" value="P:endoplasmic reticulum unfolded protein response"/>
    <property type="evidence" value="ECO:0007669"/>
    <property type="project" value="TreeGrafter"/>
</dbReference>
<proteinExistence type="predicted"/>
<dbReference type="OrthoDB" id="200924at2759"/>
<dbReference type="EMBL" id="OB662800">
    <property type="protein sequence ID" value="CAD7230580.1"/>
    <property type="molecule type" value="Genomic_DNA"/>
</dbReference>
<dbReference type="InterPro" id="IPR042410">
    <property type="entry name" value="WBSCR13"/>
</dbReference>
<dbReference type="PROSITE" id="PS50082">
    <property type="entry name" value="WD_REPEATS_2"/>
    <property type="match status" value="1"/>
</dbReference>
<keyword evidence="2" id="KW-0812">Transmembrane</keyword>
<feature type="region of interest" description="Disordered" evidence="1">
    <location>
        <begin position="127"/>
        <end position="157"/>
    </location>
</feature>
<keyword evidence="2" id="KW-0472">Membrane</keyword>
<dbReference type="SMART" id="SM00320">
    <property type="entry name" value="WD40"/>
    <property type="match status" value="5"/>
</dbReference>
<sequence>MEGLESLSLIITVVVGGTVILFLWIQKSLGKSKPESAEATEEVSDDSGGSGDKEKTSSTDAASHAQKSKKKGHWGNRDSRTFSHPWMAAPLKGHTDQVLDMAFSPNGKTLASCADGWTSTCEEETHALRPRVPQSGSLKSRQAKQKQRDCRERPNLLSIGDGGSPLNTFSREVLPASILQRWYRCGGHRSVQLWSVKELTSRDHKAIRINVPFDSGQFISWSPDTKAFLIQRKLENSIQVFKVSKRQDGRLGDAVASDPFPKKHIEDCVGMGIAASGRYIMSCSKVNDLVLWDLKGSILAEIDTRQGDTSAAILSSCGNFIATCGFTPDVKVWHVVFSRSGDFEKVTRAFDLTGHSSRVFYAAFSVDSGKMASVSKDGTWKLFDTAIEFEKGQMARCLQTVAFRPHLPKQGELSDKSSLRIALSPDARTVALGWETSLLLYSAGSGTLEGVIENVHTEPITRVLFEPGSEFVLSAGDKVIRVFHNVVGYKATIQELQDKRKRPNLTSAMKERLDSQIREMKAKLSSLGEN</sequence>
<dbReference type="PANTHER" id="PTHR44321">
    <property type="entry name" value="TRANSDUCIN BETA-LIKE PROTEIN 2"/>
    <property type="match status" value="1"/>
</dbReference>
<dbReference type="InterPro" id="IPR001680">
    <property type="entry name" value="WD40_rpt"/>
</dbReference>
<evidence type="ECO:0000256" key="1">
    <source>
        <dbReference type="SAM" id="MobiDB-lite"/>
    </source>
</evidence>
<dbReference type="Gene3D" id="2.130.10.10">
    <property type="entry name" value="YVTN repeat-like/Quinoprotein amine dehydrogenase"/>
    <property type="match status" value="2"/>
</dbReference>
<name>A0A7R8ZNM7_9CRUS</name>
<dbReference type="InterPro" id="IPR036322">
    <property type="entry name" value="WD40_repeat_dom_sf"/>
</dbReference>
<organism evidence="3">
    <name type="scientific">Cyprideis torosa</name>
    <dbReference type="NCBI Taxonomy" id="163714"/>
    <lineage>
        <taxon>Eukaryota</taxon>
        <taxon>Metazoa</taxon>
        <taxon>Ecdysozoa</taxon>
        <taxon>Arthropoda</taxon>
        <taxon>Crustacea</taxon>
        <taxon>Oligostraca</taxon>
        <taxon>Ostracoda</taxon>
        <taxon>Podocopa</taxon>
        <taxon>Podocopida</taxon>
        <taxon>Cytherocopina</taxon>
        <taxon>Cytheroidea</taxon>
        <taxon>Cytherideidae</taxon>
        <taxon>Cyprideis</taxon>
    </lineage>
</organism>
<keyword evidence="2" id="KW-1133">Transmembrane helix</keyword>
<evidence type="ECO:0000313" key="3">
    <source>
        <dbReference type="EMBL" id="CAD7230580.1"/>
    </source>
</evidence>
<protein>
    <submittedName>
        <fullName evidence="3">Uncharacterized protein</fullName>
    </submittedName>
</protein>
<feature type="transmembrane region" description="Helical" evidence="2">
    <location>
        <begin position="6"/>
        <end position="25"/>
    </location>
</feature>
<feature type="region of interest" description="Disordered" evidence="1">
    <location>
        <begin position="33"/>
        <end position="81"/>
    </location>
</feature>
<dbReference type="SUPFAM" id="SSF50978">
    <property type="entry name" value="WD40 repeat-like"/>
    <property type="match status" value="1"/>
</dbReference>
<dbReference type="Pfam" id="PF00400">
    <property type="entry name" value="WD40"/>
    <property type="match status" value="3"/>
</dbReference>
<dbReference type="InterPro" id="IPR015943">
    <property type="entry name" value="WD40/YVTN_repeat-like_dom_sf"/>
</dbReference>
<evidence type="ECO:0000256" key="2">
    <source>
        <dbReference type="SAM" id="Phobius"/>
    </source>
</evidence>
<accession>A0A7R8ZNM7</accession>
<dbReference type="PANTHER" id="PTHR44321:SF1">
    <property type="entry name" value="TRANSDUCIN BETA-LIKE PROTEIN 2"/>
    <property type="match status" value="1"/>
</dbReference>
<gene>
    <name evidence="3" type="ORF">CTOB1V02_LOCUS8438</name>
</gene>
<reference evidence="3" key="1">
    <citation type="submission" date="2020-11" db="EMBL/GenBank/DDBJ databases">
        <authorList>
            <person name="Tran Van P."/>
        </authorList>
    </citation>
    <scope>NUCLEOTIDE SEQUENCE</scope>
</reference>
<dbReference type="GO" id="GO:0005783">
    <property type="term" value="C:endoplasmic reticulum"/>
    <property type="evidence" value="ECO:0007669"/>
    <property type="project" value="TreeGrafter"/>
</dbReference>
<dbReference type="AlphaFoldDB" id="A0A7R8ZNM7"/>